<evidence type="ECO:0000313" key="3">
    <source>
        <dbReference type="Proteomes" id="UP000037460"/>
    </source>
</evidence>
<proteinExistence type="predicted"/>
<sequence>MSSSRPEPSNPNGITYHISGPADDEDYAQAEHLGEMLMLSLKGVQCVMHTILPEEWSDFSKQQCAQLGCKQRSPLVWLASGVVVGGLPEFKAEVEKKYGLSTNHVAHTVWPKVANENLAAARAAVLNRSPPPAGSSGSGAQRGADVAEALLIGNERYLGISDSSLPRAALGPSAVATVLALTPLPKAAAVLLDCDEAALFIVPCTPVGLEPLALGNVEHGVMSLGTRALLIVGTATAELPRLVEAARAALVHKDAPLGRQDAAVYEGMAPALLRTLAVAPARRSSEELERLCLEEWVRESADGLLRSSAVLAEMHARGGLHIERLVCDEHGALTII</sequence>
<feature type="compositionally biased region" description="Polar residues" evidence="1">
    <location>
        <begin position="1"/>
        <end position="13"/>
    </location>
</feature>
<dbReference type="Proteomes" id="UP000037460">
    <property type="component" value="Unassembled WGS sequence"/>
</dbReference>
<evidence type="ECO:0000313" key="2">
    <source>
        <dbReference type="EMBL" id="KOO32443.1"/>
    </source>
</evidence>
<dbReference type="AlphaFoldDB" id="A0A0M0K256"/>
<dbReference type="EMBL" id="JWZX01001773">
    <property type="protein sequence ID" value="KOO32443.1"/>
    <property type="molecule type" value="Genomic_DNA"/>
</dbReference>
<keyword evidence="3" id="KW-1185">Reference proteome</keyword>
<accession>A0A0M0K256</accession>
<comment type="caution">
    <text evidence="2">The sequence shown here is derived from an EMBL/GenBank/DDBJ whole genome shotgun (WGS) entry which is preliminary data.</text>
</comment>
<reference evidence="3" key="1">
    <citation type="journal article" date="2015" name="PLoS Genet.">
        <title>Genome Sequence and Transcriptome Analyses of Chrysochromulina tobin: Metabolic Tools for Enhanced Algal Fitness in the Prominent Order Prymnesiales (Haptophyceae).</title>
        <authorList>
            <person name="Hovde B.T."/>
            <person name="Deodato C.R."/>
            <person name="Hunsperger H.M."/>
            <person name="Ryken S.A."/>
            <person name="Yost W."/>
            <person name="Jha R.K."/>
            <person name="Patterson J."/>
            <person name="Monnat R.J. Jr."/>
            <person name="Barlow S.B."/>
            <person name="Starkenburg S.R."/>
            <person name="Cattolico R.A."/>
        </authorList>
    </citation>
    <scope>NUCLEOTIDE SEQUENCE</scope>
    <source>
        <strain evidence="3">CCMP291</strain>
    </source>
</reference>
<feature type="region of interest" description="Disordered" evidence="1">
    <location>
        <begin position="1"/>
        <end position="21"/>
    </location>
</feature>
<name>A0A0M0K256_9EUKA</name>
<organism evidence="2 3">
    <name type="scientific">Chrysochromulina tobinii</name>
    <dbReference type="NCBI Taxonomy" id="1460289"/>
    <lineage>
        <taxon>Eukaryota</taxon>
        <taxon>Haptista</taxon>
        <taxon>Haptophyta</taxon>
        <taxon>Prymnesiophyceae</taxon>
        <taxon>Prymnesiales</taxon>
        <taxon>Chrysochromulinaceae</taxon>
        <taxon>Chrysochromulina</taxon>
    </lineage>
</organism>
<protein>
    <submittedName>
        <fullName evidence="2">Uncharacterized protein</fullName>
    </submittedName>
</protein>
<evidence type="ECO:0000256" key="1">
    <source>
        <dbReference type="SAM" id="MobiDB-lite"/>
    </source>
</evidence>
<gene>
    <name evidence="2" type="ORF">Ctob_014121</name>
</gene>